<reference evidence="9 10" key="1">
    <citation type="journal article" date="2014" name="ISME J.">
        <title>Candidatus Competibacter-lineage genomes retrieved from metagenomes reveal functional metabolic diversity.</title>
        <authorList>
            <person name="McIlroy S.J."/>
            <person name="Albertsen M."/>
            <person name="Andresen E.K."/>
            <person name="Saunders A.M."/>
            <person name="Kristiansen R."/>
            <person name="Stokholm-Bjerregaard M."/>
            <person name="Nielsen K.L."/>
            <person name="Nielsen P.H."/>
        </authorList>
    </citation>
    <scope>NUCLEOTIDE SEQUENCE [LARGE SCALE GENOMIC DNA]</scope>
    <source>
        <strain evidence="9 10">Run_B_J11</strain>
    </source>
</reference>
<evidence type="ECO:0000313" key="10">
    <source>
        <dbReference type="Proteomes" id="UP000019184"/>
    </source>
</evidence>
<feature type="region of interest" description="Disordered" evidence="7">
    <location>
        <begin position="1"/>
        <end position="21"/>
    </location>
</feature>
<comment type="catalytic activity">
    <reaction evidence="6">
        <text>glycyl-tRNA(Gly) + acetyl-CoA = N-acetylglycyl-tRNA(Gly) + CoA + H(+)</text>
        <dbReference type="Rhea" id="RHEA:81867"/>
        <dbReference type="Rhea" id="RHEA-COMP:9683"/>
        <dbReference type="Rhea" id="RHEA-COMP:19766"/>
        <dbReference type="ChEBI" id="CHEBI:15378"/>
        <dbReference type="ChEBI" id="CHEBI:57287"/>
        <dbReference type="ChEBI" id="CHEBI:57288"/>
        <dbReference type="ChEBI" id="CHEBI:78522"/>
        <dbReference type="ChEBI" id="CHEBI:232036"/>
    </reaction>
</comment>
<evidence type="ECO:0000256" key="1">
    <source>
        <dbReference type="ARBA" id="ARBA00009342"/>
    </source>
</evidence>
<keyword evidence="3" id="KW-1277">Toxin-antitoxin system</keyword>
<dbReference type="RefSeq" id="WP_154724716.1">
    <property type="nucleotide sequence ID" value="NZ_CBTK010000032.1"/>
</dbReference>
<dbReference type="Gene3D" id="3.40.630.30">
    <property type="match status" value="1"/>
</dbReference>
<comment type="caution">
    <text evidence="9">The sequence shown here is derived from an EMBL/GenBank/DDBJ whole genome shotgun (WGS) entry which is preliminary data.</text>
</comment>
<dbReference type="SUPFAM" id="SSF55729">
    <property type="entry name" value="Acyl-CoA N-acyltransferases (Nat)"/>
    <property type="match status" value="1"/>
</dbReference>
<name>A0A7U7G8I0_9GAMM</name>
<dbReference type="InterPro" id="IPR016181">
    <property type="entry name" value="Acyl_CoA_acyltransferase"/>
</dbReference>
<evidence type="ECO:0000256" key="6">
    <source>
        <dbReference type="ARBA" id="ARBA00049880"/>
    </source>
</evidence>
<dbReference type="EMBL" id="CBTK010000032">
    <property type="protein sequence ID" value="CDH43648.1"/>
    <property type="molecule type" value="Genomic_DNA"/>
</dbReference>
<evidence type="ECO:0000256" key="4">
    <source>
        <dbReference type="ARBA" id="ARBA00022679"/>
    </source>
</evidence>
<keyword evidence="5" id="KW-0012">Acyltransferase</keyword>
<evidence type="ECO:0000313" key="9">
    <source>
        <dbReference type="EMBL" id="CDH43648.1"/>
    </source>
</evidence>
<protein>
    <submittedName>
        <fullName evidence="9">GCN5-related N-acetyltransferase</fullName>
    </submittedName>
</protein>
<dbReference type="Proteomes" id="UP000019184">
    <property type="component" value="Unassembled WGS sequence"/>
</dbReference>
<dbReference type="Pfam" id="PF13508">
    <property type="entry name" value="Acetyltransf_7"/>
    <property type="match status" value="1"/>
</dbReference>
<sequence length="171" mass="18903">MTQVDQEPLVPPERLGPTHAFEDFDCGVPSLNEWLKRRAQRNEQEGASRTYVVCSGKQVVGYYCLAAGSVCCLDVPGRVRRNMPDPIPVVVIGRLAIHKDWQGQKLGRALIRDAVLRTLNAAEVAGVRAILVHAISEDAKQFYESCGFMESPTNPMTLVVTLRDIKNALDV</sequence>
<feature type="domain" description="N-acetyltransferase" evidence="8">
    <location>
        <begin position="8"/>
        <end position="169"/>
    </location>
</feature>
<dbReference type="CDD" id="cd04301">
    <property type="entry name" value="NAT_SF"/>
    <property type="match status" value="1"/>
</dbReference>
<accession>A0A7U7G8I0</accession>
<evidence type="ECO:0000256" key="5">
    <source>
        <dbReference type="ARBA" id="ARBA00023315"/>
    </source>
</evidence>
<keyword evidence="2" id="KW-0678">Repressor</keyword>
<gene>
    <name evidence="9" type="ORF">BN874_1270007</name>
</gene>
<organism evidence="9 10">
    <name type="scientific">Candidatus Contendobacter odensis Run_B_J11</name>
    <dbReference type="NCBI Taxonomy" id="1400861"/>
    <lineage>
        <taxon>Bacteria</taxon>
        <taxon>Pseudomonadati</taxon>
        <taxon>Pseudomonadota</taxon>
        <taxon>Gammaproteobacteria</taxon>
        <taxon>Candidatus Competibacteraceae</taxon>
        <taxon>Candidatus Contendibacter</taxon>
    </lineage>
</organism>
<dbReference type="PANTHER" id="PTHR36449">
    <property type="entry name" value="ACETYLTRANSFERASE-RELATED"/>
    <property type="match status" value="1"/>
</dbReference>
<evidence type="ECO:0000259" key="8">
    <source>
        <dbReference type="PROSITE" id="PS51186"/>
    </source>
</evidence>
<dbReference type="PROSITE" id="PS51186">
    <property type="entry name" value="GNAT"/>
    <property type="match status" value="1"/>
</dbReference>
<dbReference type="AlphaFoldDB" id="A0A7U7G8I0"/>
<dbReference type="GO" id="GO:0016747">
    <property type="term" value="F:acyltransferase activity, transferring groups other than amino-acyl groups"/>
    <property type="evidence" value="ECO:0007669"/>
    <property type="project" value="InterPro"/>
</dbReference>
<evidence type="ECO:0000256" key="3">
    <source>
        <dbReference type="ARBA" id="ARBA00022649"/>
    </source>
</evidence>
<proteinExistence type="inferred from homology"/>
<keyword evidence="10" id="KW-1185">Reference proteome</keyword>
<keyword evidence="4" id="KW-0808">Transferase</keyword>
<dbReference type="OrthoDB" id="9799147at2"/>
<comment type="similarity">
    <text evidence="1">Belongs to the acetyltransferase family. GNAT subfamily.</text>
</comment>
<dbReference type="InterPro" id="IPR000182">
    <property type="entry name" value="GNAT_dom"/>
</dbReference>
<evidence type="ECO:0000256" key="2">
    <source>
        <dbReference type="ARBA" id="ARBA00022491"/>
    </source>
</evidence>
<evidence type="ECO:0000256" key="7">
    <source>
        <dbReference type="SAM" id="MobiDB-lite"/>
    </source>
</evidence>
<dbReference type="PANTHER" id="PTHR36449:SF1">
    <property type="entry name" value="ACETYLTRANSFERASE"/>
    <property type="match status" value="1"/>
</dbReference>